<protein>
    <submittedName>
        <fullName evidence="2">Uncharacterized protein</fullName>
    </submittedName>
</protein>
<dbReference type="PATRIC" id="fig|324602.8.peg.3060"/>
<gene>
    <name evidence="2" type="ordered locus">Caur_2715</name>
</gene>
<organism evidence="2 3">
    <name type="scientific">Chloroflexus aurantiacus (strain ATCC 29366 / DSM 635 / J-10-fl)</name>
    <dbReference type="NCBI Taxonomy" id="324602"/>
    <lineage>
        <taxon>Bacteria</taxon>
        <taxon>Bacillati</taxon>
        <taxon>Chloroflexota</taxon>
        <taxon>Chloroflexia</taxon>
        <taxon>Chloroflexales</taxon>
        <taxon>Chloroflexineae</taxon>
        <taxon>Chloroflexaceae</taxon>
        <taxon>Chloroflexus</taxon>
    </lineage>
</organism>
<evidence type="ECO:0000313" key="3">
    <source>
        <dbReference type="Proteomes" id="UP000002008"/>
    </source>
</evidence>
<dbReference type="eggNOG" id="ENOG5030T7B">
    <property type="taxonomic scope" value="Bacteria"/>
</dbReference>
<accession>A9WJL6</accession>
<dbReference type="RefSeq" id="WP_012258573.1">
    <property type="nucleotide sequence ID" value="NC_010175.1"/>
</dbReference>
<dbReference type="HOGENOM" id="CLU_204659_0_0_0"/>
<proteinExistence type="predicted"/>
<name>A9WJL6_CHLAA</name>
<keyword evidence="3" id="KW-1185">Reference proteome</keyword>
<feature type="transmembrane region" description="Helical" evidence="1">
    <location>
        <begin position="48"/>
        <end position="67"/>
    </location>
</feature>
<keyword evidence="1" id="KW-0472">Membrane</keyword>
<dbReference type="Proteomes" id="UP000002008">
    <property type="component" value="Chromosome"/>
</dbReference>
<dbReference type="STRING" id="324602.Caur_2715"/>
<dbReference type="KEGG" id="cau:Caur_2715"/>
<keyword evidence="1" id="KW-1133">Transmembrane helix</keyword>
<dbReference type="InParanoid" id="A9WJL6"/>
<dbReference type="EMBL" id="CP000909">
    <property type="protein sequence ID" value="ABY35920.1"/>
    <property type="molecule type" value="Genomic_DNA"/>
</dbReference>
<keyword evidence="1" id="KW-0812">Transmembrane</keyword>
<dbReference type="AlphaFoldDB" id="A9WJL6"/>
<reference evidence="3" key="1">
    <citation type="journal article" date="2011" name="BMC Genomics">
        <title>Complete genome sequence of the filamentous anoxygenic phototrophic bacterium Chloroflexus aurantiacus.</title>
        <authorList>
            <person name="Tang K.H."/>
            <person name="Barry K."/>
            <person name="Chertkov O."/>
            <person name="Dalin E."/>
            <person name="Han C.S."/>
            <person name="Hauser L.J."/>
            <person name="Honchak B.M."/>
            <person name="Karbach L.E."/>
            <person name="Land M.L."/>
            <person name="Lapidus A."/>
            <person name="Larimer F.W."/>
            <person name="Mikhailova N."/>
            <person name="Pitluck S."/>
            <person name="Pierson B.K."/>
            <person name="Blankenship R.E."/>
        </authorList>
    </citation>
    <scope>NUCLEOTIDE SEQUENCE [LARGE SCALE GENOMIC DNA]</scope>
    <source>
        <strain evidence="3">ATCC 29366 / DSM 635 / J-10-fl</strain>
    </source>
</reference>
<dbReference type="EnsemblBacteria" id="ABY35920">
    <property type="protein sequence ID" value="ABY35920"/>
    <property type="gene ID" value="Caur_2715"/>
</dbReference>
<sequence length="68" mass="7263">MSIPDIIGLLLLLYGLTCLYISLAKPAAIWRLGKIQGFVQLIGEKGTTALIFGLGVGTVIAGTYLLWL</sequence>
<evidence type="ECO:0000313" key="2">
    <source>
        <dbReference type="EMBL" id="ABY35920.1"/>
    </source>
</evidence>
<evidence type="ECO:0000256" key="1">
    <source>
        <dbReference type="SAM" id="Phobius"/>
    </source>
</evidence>